<evidence type="ECO:0000256" key="4">
    <source>
        <dbReference type="ARBA" id="ARBA00022630"/>
    </source>
</evidence>
<dbReference type="FunFam" id="1.10.579.10:FF:000003">
    <property type="entry name" value="Deoxyribodipyrimidine photo-lyase"/>
    <property type="match status" value="1"/>
</dbReference>
<dbReference type="Pfam" id="PF00875">
    <property type="entry name" value="DNA_photolyase"/>
    <property type="match status" value="1"/>
</dbReference>
<dbReference type="InterPro" id="IPR014729">
    <property type="entry name" value="Rossmann-like_a/b/a_fold"/>
</dbReference>
<dbReference type="GO" id="GO:0003904">
    <property type="term" value="F:deoxyribodipyrimidine photo-lyase activity"/>
    <property type="evidence" value="ECO:0007669"/>
    <property type="project" value="UniProtKB-EC"/>
</dbReference>
<name>A0A858R4C9_9PROT</name>
<keyword evidence="5 8" id="KW-0274">FAD</keyword>
<feature type="binding site" evidence="8">
    <location>
        <begin position="241"/>
        <end position="245"/>
    </location>
    <ligand>
        <name>FAD</name>
        <dbReference type="ChEBI" id="CHEBI:57692"/>
    </ligand>
</feature>
<accession>A0A858R4C9</accession>
<dbReference type="Pfam" id="PF03441">
    <property type="entry name" value="FAD_binding_7"/>
    <property type="match status" value="1"/>
</dbReference>
<dbReference type="GO" id="GO:0009416">
    <property type="term" value="P:response to light stimulus"/>
    <property type="evidence" value="ECO:0007669"/>
    <property type="project" value="TreeGrafter"/>
</dbReference>
<dbReference type="SUPFAM" id="SSF48173">
    <property type="entry name" value="Cryptochrome/photolyase FAD-binding domain"/>
    <property type="match status" value="1"/>
</dbReference>
<dbReference type="InterPro" id="IPR018394">
    <property type="entry name" value="DNA_photolyase_1_CS_C"/>
</dbReference>
<feature type="site" description="Electron transfer via tryptophanyl radical" evidence="9">
    <location>
        <position position="315"/>
    </location>
</feature>
<evidence type="ECO:0000256" key="7">
    <source>
        <dbReference type="ARBA" id="ARBA00033999"/>
    </source>
</evidence>
<feature type="binding site" evidence="8">
    <location>
        <position position="229"/>
    </location>
    <ligand>
        <name>FAD</name>
        <dbReference type="ChEBI" id="CHEBI:57692"/>
    </ligand>
</feature>
<keyword evidence="14" id="KW-1185">Reference proteome</keyword>
<evidence type="ECO:0000256" key="10">
    <source>
        <dbReference type="RuleBase" id="RU004182"/>
    </source>
</evidence>
<dbReference type="PANTHER" id="PTHR11455">
    <property type="entry name" value="CRYPTOCHROME"/>
    <property type="match status" value="1"/>
</dbReference>
<keyword evidence="6 10" id="KW-0157">Chromophore</keyword>
<proteinExistence type="inferred from homology"/>
<comment type="cofactor">
    <cofactor evidence="1">
        <name>(6R)-5,10-methylene-5,6,7,8-tetrahydrofolate</name>
        <dbReference type="ChEBI" id="CHEBI:15636"/>
    </cofactor>
</comment>
<dbReference type="GO" id="GO:0071949">
    <property type="term" value="F:FAD binding"/>
    <property type="evidence" value="ECO:0007669"/>
    <property type="project" value="TreeGrafter"/>
</dbReference>
<comment type="similarity">
    <text evidence="10">Belongs to the DNA photolyase family.</text>
</comment>
<feature type="binding site" evidence="8">
    <location>
        <position position="281"/>
    </location>
    <ligand>
        <name>FAD</name>
        <dbReference type="ChEBI" id="CHEBI:57692"/>
    </ligand>
</feature>
<dbReference type="InterPro" id="IPR002081">
    <property type="entry name" value="Cryptochrome/DNA_photolyase_1"/>
</dbReference>
<gene>
    <name evidence="13" type="ORF">HHL28_01425</name>
</gene>
<evidence type="ECO:0000256" key="9">
    <source>
        <dbReference type="PIRSR" id="PIRSR602081-2"/>
    </source>
</evidence>
<dbReference type="Gene3D" id="1.10.579.10">
    <property type="entry name" value="DNA Cyclobutane Dipyrimidine Photolyase, subunit A, domain 3"/>
    <property type="match status" value="1"/>
</dbReference>
<feature type="binding site" evidence="8">
    <location>
        <begin position="381"/>
        <end position="383"/>
    </location>
    <ligand>
        <name>FAD</name>
        <dbReference type="ChEBI" id="CHEBI:57692"/>
    </ligand>
</feature>
<feature type="compositionally biased region" description="Low complexity" evidence="11">
    <location>
        <begin position="173"/>
        <end position="182"/>
    </location>
</feature>
<comment type="cofactor">
    <cofactor evidence="8">
        <name>FAD</name>
        <dbReference type="ChEBI" id="CHEBI:57692"/>
    </cofactor>
    <text evidence="8">Binds 1 FAD per subunit.</text>
</comment>
<dbReference type="InterPro" id="IPR036134">
    <property type="entry name" value="Crypto/Photolyase_FAD-like_sf"/>
</dbReference>
<reference evidence="13" key="1">
    <citation type="submission" date="2020-04" db="EMBL/GenBank/DDBJ databases">
        <title>A desert anoxygenic phototrophic bacterium fixes CO2 using RubisCO under aerobic conditions.</title>
        <authorList>
            <person name="Tang K."/>
        </authorList>
    </citation>
    <scope>NUCLEOTIDE SEQUENCE [LARGE SCALE GENOMIC DNA]</scope>
    <source>
        <strain evidence="13">MIMtkB3</strain>
    </source>
</reference>
<evidence type="ECO:0000256" key="5">
    <source>
        <dbReference type="ARBA" id="ARBA00022827"/>
    </source>
</evidence>
<feature type="region of interest" description="Disordered" evidence="11">
    <location>
        <begin position="167"/>
        <end position="187"/>
    </location>
</feature>
<dbReference type="InterPro" id="IPR036155">
    <property type="entry name" value="Crypto/Photolyase_N_sf"/>
</dbReference>
<evidence type="ECO:0000313" key="14">
    <source>
        <dbReference type="Proteomes" id="UP000501891"/>
    </source>
</evidence>
<evidence type="ECO:0000256" key="1">
    <source>
        <dbReference type="ARBA" id="ARBA00001932"/>
    </source>
</evidence>
<evidence type="ECO:0000256" key="11">
    <source>
        <dbReference type="SAM" id="MobiDB-lite"/>
    </source>
</evidence>
<dbReference type="KEGG" id="acru:HHL28_01425"/>
<dbReference type="GO" id="GO:0000719">
    <property type="term" value="P:photoreactive repair"/>
    <property type="evidence" value="ECO:0007669"/>
    <property type="project" value="UniProtKB-ARBA"/>
</dbReference>
<dbReference type="InterPro" id="IPR005101">
    <property type="entry name" value="Cryptochr/Photolyase_FAD-bd"/>
</dbReference>
<keyword evidence="4 8" id="KW-0285">Flavoprotein</keyword>
<dbReference type="Gene3D" id="1.25.40.80">
    <property type="match status" value="1"/>
</dbReference>
<dbReference type="SUPFAM" id="SSF52425">
    <property type="entry name" value="Cryptochrome/photolyase, N-terminal domain"/>
    <property type="match status" value="1"/>
</dbReference>
<feature type="domain" description="Photolyase/cryptochrome alpha/beta" evidence="12">
    <location>
        <begin position="6"/>
        <end position="135"/>
    </location>
</feature>
<dbReference type="EMBL" id="CP051775">
    <property type="protein sequence ID" value="QJE71946.1"/>
    <property type="molecule type" value="Genomic_DNA"/>
</dbReference>
<dbReference type="GO" id="GO:0003677">
    <property type="term" value="F:DNA binding"/>
    <property type="evidence" value="ECO:0007669"/>
    <property type="project" value="TreeGrafter"/>
</dbReference>
<sequence length="497" mass="55137">MSPTLPPAIVWFRQDLRLADNPALAHAVESGRPVIPLFVLDDLTPGEWKPGGASRWWLHHSLAALRDGLARLGAPLVLRRGPADVVVGKLAAETGAALVTWNRNYDPASIERDSRLKAELQKSSVEAVSCNGNLLNEPWTVLAGAGNPYKVFTPYYKAVLARTKAGEPRPAPDRLAAPAASPESDTLEEWGLLPTKPDWAGGMRAFWKPGEPGALERLERFLSEACEGYAQGRNIPGMDGTSRLSPHLHFGELSPRQVWHAAMGLLARDKRPSCRENVESFLREIIWREFSHGLLYHFPHLPDRPLNPRFEDFPWQPDPKLMAAWKRGRTGYPIVDAGMRQLWETGWMHNRVRMIVGSLLVKHLLQPWQAGERWFWDTLVDADLANNSAGWQWIAGCGADAAPYFRVFNPVLQGEKFDPDGRYVRRWVPELARLPDKYVHAPWTAPPMVLSGAGVVLGKTYPAPVVEHGKGRERALAAFAQVKAGAAEGDIPAPTDA</sequence>
<dbReference type="PROSITE" id="PS51645">
    <property type="entry name" value="PHR_CRY_ALPHA_BETA"/>
    <property type="match status" value="1"/>
</dbReference>
<protein>
    <recommendedName>
        <fullName evidence="3">Deoxyribodipyrimidine photo-lyase</fullName>
        <ecNumber evidence="2">4.1.99.3</ecNumber>
    </recommendedName>
</protein>
<dbReference type="EC" id="4.1.99.3" evidence="2"/>
<comment type="catalytic activity">
    <reaction evidence="7">
        <text>cyclobutadipyrimidine (in DNA) = 2 pyrimidine residues (in DNA).</text>
        <dbReference type="EC" id="4.1.99.3"/>
    </reaction>
</comment>
<evidence type="ECO:0000256" key="3">
    <source>
        <dbReference type="ARBA" id="ARBA00014046"/>
    </source>
</evidence>
<dbReference type="PRINTS" id="PR00147">
    <property type="entry name" value="DNAPHOTLYASE"/>
</dbReference>
<evidence type="ECO:0000256" key="8">
    <source>
        <dbReference type="PIRSR" id="PIRSR602081-1"/>
    </source>
</evidence>
<dbReference type="InterPro" id="IPR006050">
    <property type="entry name" value="DNA_photolyase_N"/>
</dbReference>
<evidence type="ECO:0000256" key="2">
    <source>
        <dbReference type="ARBA" id="ARBA00013149"/>
    </source>
</evidence>
<evidence type="ECO:0000256" key="6">
    <source>
        <dbReference type="ARBA" id="ARBA00022991"/>
    </source>
</evidence>
<evidence type="ECO:0000313" key="13">
    <source>
        <dbReference type="EMBL" id="QJE71946.1"/>
    </source>
</evidence>
<feature type="site" description="Electron transfer via tryptophanyl radical" evidence="9">
    <location>
        <position position="391"/>
    </location>
</feature>
<organism evidence="13 14">
    <name type="scientific">Aerophototrophica crusticola</name>
    <dbReference type="NCBI Taxonomy" id="1709002"/>
    <lineage>
        <taxon>Bacteria</taxon>
        <taxon>Pseudomonadati</taxon>
        <taxon>Pseudomonadota</taxon>
        <taxon>Alphaproteobacteria</taxon>
        <taxon>Rhodospirillales</taxon>
        <taxon>Rhodospirillaceae</taxon>
        <taxon>Aerophototrophica</taxon>
    </lineage>
</organism>
<feature type="site" description="Electron transfer via tryptophanyl radical" evidence="9">
    <location>
        <position position="368"/>
    </location>
</feature>
<dbReference type="AlphaFoldDB" id="A0A858R4C9"/>
<evidence type="ECO:0000259" key="12">
    <source>
        <dbReference type="PROSITE" id="PS51645"/>
    </source>
</evidence>
<dbReference type="PANTHER" id="PTHR11455:SF9">
    <property type="entry name" value="CRYPTOCHROME CIRCADIAN CLOCK 5 ISOFORM X1"/>
    <property type="match status" value="1"/>
</dbReference>
<dbReference type="PROSITE" id="PS00394">
    <property type="entry name" value="DNA_PHOTOLYASES_1_1"/>
    <property type="match status" value="1"/>
</dbReference>
<dbReference type="Gene3D" id="3.40.50.620">
    <property type="entry name" value="HUPs"/>
    <property type="match status" value="1"/>
</dbReference>
<dbReference type="Proteomes" id="UP000501891">
    <property type="component" value="Chromosome"/>
</dbReference>